<evidence type="ECO:0000256" key="8">
    <source>
        <dbReference type="ARBA" id="ARBA00038263"/>
    </source>
</evidence>
<keyword evidence="7" id="KW-0456">Lyase</keyword>
<dbReference type="InterPro" id="IPR059226">
    <property type="entry name" value="Choice_anch_Q_dom"/>
</dbReference>
<keyword evidence="4" id="KW-0479">Metal-binding</keyword>
<dbReference type="PANTHER" id="PTHR40088:SF1">
    <property type="entry name" value="PECTATE LYASE PEL9"/>
    <property type="match status" value="1"/>
</dbReference>
<dbReference type="InterPro" id="IPR011050">
    <property type="entry name" value="Pectin_lyase_fold/virulence"/>
</dbReference>
<dbReference type="RefSeq" id="WP_050058002.1">
    <property type="nucleotide sequence ID" value="NZ_JACHEK010000001.1"/>
</dbReference>
<dbReference type="NCBIfam" id="NF041518">
    <property type="entry name" value="choice_anch_Q"/>
    <property type="match status" value="1"/>
</dbReference>
<evidence type="ECO:0000256" key="5">
    <source>
        <dbReference type="ARBA" id="ARBA00022729"/>
    </source>
</evidence>
<dbReference type="GO" id="GO:0046872">
    <property type="term" value="F:metal ion binding"/>
    <property type="evidence" value="ECO:0007669"/>
    <property type="project" value="UniProtKB-KW"/>
</dbReference>
<dbReference type="SMART" id="SM00710">
    <property type="entry name" value="PbH1"/>
    <property type="match status" value="4"/>
</dbReference>
<keyword evidence="3" id="KW-0964">Secreted</keyword>
<dbReference type="EMBL" id="JACHEK010000001">
    <property type="protein sequence ID" value="MBB6142823.1"/>
    <property type="molecule type" value="Genomic_DNA"/>
</dbReference>
<evidence type="ECO:0000313" key="11">
    <source>
        <dbReference type="Proteomes" id="UP000538666"/>
    </source>
</evidence>
<dbReference type="Proteomes" id="UP000538666">
    <property type="component" value="Unassembled WGS sequence"/>
</dbReference>
<dbReference type="GO" id="GO:0005576">
    <property type="term" value="C:extracellular region"/>
    <property type="evidence" value="ECO:0007669"/>
    <property type="project" value="UniProtKB-SubCell"/>
</dbReference>
<evidence type="ECO:0000256" key="4">
    <source>
        <dbReference type="ARBA" id="ARBA00022723"/>
    </source>
</evidence>
<accession>A0A841JNJ4</accession>
<keyword evidence="11" id="KW-1185">Reference proteome</keyword>
<organism evidence="10 11">
    <name type="scientific">Silvibacterium bohemicum</name>
    <dbReference type="NCBI Taxonomy" id="1577686"/>
    <lineage>
        <taxon>Bacteria</taxon>
        <taxon>Pseudomonadati</taxon>
        <taxon>Acidobacteriota</taxon>
        <taxon>Terriglobia</taxon>
        <taxon>Terriglobales</taxon>
        <taxon>Acidobacteriaceae</taxon>
        <taxon>Silvibacterium</taxon>
    </lineage>
</organism>
<feature type="signal peptide" evidence="9">
    <location>
        <begin position="1"/>
        <end position="27"/>
    </location>
</feature>
<comment type="similarity">
    <text evidence="8">Belongs to the polysaccharide lyase 9 family.</text>
</comment>
<dbReference type="Gene3D" id="2.160.20.10">
    <property type="entry name" value="Single-stranded right-handed beta-helix, Pectin lyase-like"/>
    <property type="match status" value="1"/>
</dbReference>
<evidence type="ECO:0000256" key="3">
    <source>
        <dbReference type="ARBA" id="ARBA00022525"/>
    </source>
</evidence>
<dbReference type="GO" id="GO:0016837">
    <property type="term" value="F:carbon-oxygen lyase activity, acting on polysaccharides"/>
    <property type="evidence" value="ECO:0007669"/>
    <property type="project" value="TreeGrafter"/>
</dbReference>
<comment type="cofactor">
    <cofactor evidence="1">
        <name>Ca(2+)</name>
        <dbReference type="ChEBI" id="CHEBI:29108"/>
    </cofactor>
</comment>
<comment type="caution">
    <text evidence="10">The sequence shown here is derived from an EMBL/GenBank/DDBJ whole genome shotgun (WGS) entry which is preliminary data.</text>
</comment>
<evidence type="ECO:0000256" key="1">
    <source>
        <dbReference type="ARBA" id="ARBA00001913"/>
    </source>
</evidence>
<keyword evidence="5 9" id="KW-0732">Signal</keyword>
<dbReference type="InterPro" id="IPR006626">
    <property type="entry name" value="PbH1"/>
</dbReference>
<sequence length="441" mass="46760">MFALKYNNLLLSIASSFFLLLSLNAFAAPAPPTPPKAGGSGVVYYVSNLTGNDSNLGTSTAAAFKTIGKAAWIVNPGDTVYVMNGTYAEQVYINRSGSASLGYITYQAYPGQKPVLANYNAYAAFNFAAGVSYIIVDGFSVTGNAQSLTASQAQSMLSNTSSSVNNGDCIAAKGNHIVIRNNTLSYCPGEGLGATGDYLYIYNNVIHNNAYWSPLAKSGISVQGQSSDTSAATKIWIYNNIVYNNQNFICNKPQTNPCVITDGEGIISDSNKVNDYDGRTLIFNNVMYNNGGPAVAVYDSQHVDVVNNTAYMNNVSATEPAPYNAHTEDSEVAVGNSSDVRVLNNIMYSRTGAPILYVFGMELDAVDWDYNIDYNSVGTLTGVGSHNLIVNPLCVNAGAHNFNLKAGSPAIDAGTNIVDVTTDFASVLRAGGIDIGAFQNQ</sequence>
<evidence type="ECO:0000256" key="7">
    <source>
        <dbReference type="ARBA" id="ARBA00023239"/>
    </source>
</evidence>
<dbReference type="PANTHER" id="PTHR40088">
    <property type="entry name" value="PECTATE LYASE (EUROFUNG)"/>
    <property type="match status" value="1"/>
</dbReference>
<dbReference type="InterPro" id="IPR052052">
    <property type="entry name" value="Polysaccharide_Lyase_9"/>
</dbReference>
<protein>
    <recommendedName>
        <fullName evidence="12">Right handed beta helix domain-containing protein</fullName>
    </recommendedName>
</protein>
<evidence type="ECO:0000256" key="6">
    <source>
        <dbReference type="ARBA" id="ARBA00022837"/>
    </source>
</evidence>
<gene>
    <name evidence="10" type="ORF">HNQ77_000761</name>
</gene>
<dbReference type="InterPro" id="IPR012334">
    <property type="entry name" value="Pectin_lyas_fold"/>
</dbReference>
<evidence type="ECO:0008006" key="12">
    <source>
        <dbReference type="Google" id="ProtNLM"/>
    </source>
</evidence>
<evidence type="ECO:0000313" key="10">
    <source>
        <dbReference type="EMBL" id="MBB6142823.1"/>
    </source>
</evidence>
<name>A0A841JNJ4_9BACT</name>
<keyword evidence="6" id="KW-0106">Calcium</keyword>
<comment type="subcellular location">
    <subcellularLocation>
        <location evidence="2">Secreted</location>
    </subcellularLocation>
</comment>
<evidence type="ECO:0000256" key="2">
    <source>
        <dbReference type="ARBA" id="ARBA00004613"/>
    </source>
</evidence>
<dbReference type="SUPFAM" id="SSF51126">
    <property type="entry name" value="Pectin lyase-like"/>
    <property type="match status" value="1"/>
</dbReference>
<dbReference type="AlphaFoldDB" id="A0A841JNJ4"/>
<feature type="chain" id="PRO_5032270498" description="Right handed beta helix domain-containing protein" evidence="9">
    <location>
        <begin position="28"/>
        <end position="441"/>
    </location>
</feature>
<reference evidence="10 11" key="1">
    <citation type="submission" date="2020-08" db="EMBL/GenBank/DDBJ databases">
        <title>Genomic Encyclopedia of Type Strains, Phase IV (KMG-IV): sequencing the most valuable type-strain genomes for metagenomic binning, comparative biology and taxonomic classification.</title>
        <authorList>
            <person name="Goeker M."/>
        </authorList>
    </citation>
    <scope>NUCLEOTIDE SEQUENCE [LARGE SCALE GENOMIC DNA]</scope>
    <source>
        <strain evidence="10 11">DSM 103733</strain>
    </source>
</reference>
<evidence type="ECO:0000256" key="9">
    <source>
        <dbReference type="SAM" id="SignalP"/>
    </source>
</evidence>
<proteinExistence type="inferred from homology"/>